<feature type="compositionally biased region" description="Basic and acidic residues" evidence="1">
    <location>
        <begin position="260"/>
        <end position="271"/>
    </location>
</feature>
<dbReference type="AlphaFoldDB" id="A0A1R2CBA9"/>
<dbReference type="EMBL" id="MPUH01000211">
    <property type="protein sequence ID" value="OMJ86275.1"/>
    <property type="molecule type" value="Genomic_DNA"/>
</dbReference>
<feature type="compositionally biased region" description="Polar residues" evidence="1">
    <location>
        <begin position="249"/>
        <end position="259"/>
    </location>
</feature>
<gene>
    <name evidence="2" type="ORF">SteCoe_12263</name>
</gene>
<protein>
    <submittedName>
        <fullName evidence="2">Uncharacterized protein</fullName>
    </submittedName>
</protein>
<feature type="compositionally biased region" description="Polar residues" evidence="1">
    <location>
        <begin position="337"/>
        <end position="367"/>
    </location>
</feature>
<feature type="region of interest" description="Disordered" evidence="1">
    <location>
        <begin position="312"/>
        <end position="369"/>
    </location>
</feature>
<evidence type="ECO:0000313" key="2">
    <source>
        <dbReference type="EMBL" id="OMJ86275.1"/>
    </source>
</evidence>
<evidence type="ECO:0000313" key="3">
    <source>
        <dbReference type="Proteomes" id="UP000187209"/>
    </source>
</evidence>
<name>A0A1R2CBA9_9CILI</name>
<proteinExistence type="predicted"/>
<comment type="caution">
    <text evidence="2">The sequence shown here is derived from an EMBL/GenBank/DDBJ whole genome shotgun (WGS) entry which is preliminary data.</text>
</comment>
<evidence type="ECO:0000256" key="1">
    <source>
        <dbReference type="SAM" id="MobiDB-lite"/>
    </source>
</evidence>
<organism evidence="2 3">
    <name type="scientific">Stentor coeruleus</name>
    <dbReference type="NCBI Taxonomy" id="5963"/>
    <lineage>
        <taxon>Eukaryota</taxon>
        <taxon>Sar</taxon>
        <taxon>Alveolata</taxon>
        <taxon>Ciliophora</taxon>
        <taxon>Postciliodesmatophora</taxon>
        <taxon>Heterotrichea</taxon>
        <taxon>Heterotrichida</taxon>
        <taxon>Stentoridae</taxon>
        <taxon>Stentor</taxon>
    </lineage>
</organism>
<feature type="region of interest" description="Disordered" evidence="1">
    <location>
        <begin position="249"/>
        <end position="275"/>
    </location>
</feature>
<reference evidence="2 3" key="1">
    <citation type="submission" date="2016-11" db="EMBL/GenBank/DDBJ databases">
        <title>The macronuclear genome of Stentor coeruleus: a giant cell with tiny introns.</title>
        <authorList>
            <person name="Slabodnick M."/>
            <person name="Ruby J.G."/>
            <person name="Reiff S.B."/>
            <person name="Swart E.C."/>
            <person name="Gosai S."/>
            <person name="Prabakaran S."/>
            <person name="Witkowska E."/>
            <person name="Larue G.E."/>
            <person name="Fisher S."/>
            <person name="Freeman R.M."/>
            <person name="Gunawardena J."/>
            <person name="Chu W."/>
            <person name="Stover N.A."/>
            <person name="Gregory B.D."/>
            <person name="Nowacki M."/>
            <person name="Derisi J."/>
            <person name="Roy S.W."/>
            <person name="Marshall W.F."/>
            <person name="Sood P."/>
        </authorList>
    </citation>
    <scope>NUCLEOTIDE SEQUENCE [LARGE SCALE GENOMIC DNA]</scope>
    <source>
        <strain evidence="2">WM001</strain>
    </source>
</reference>
<accession>A0A1R2CBA9</accession>
<keyword evidence="3" id="KW-1185">Reference proteome</keyword>
<sequence>MDLKGIYKTNNTTGASDNVSTGAQIVIRGQDKRLAEFSNQSRKTQIVLGNYKGIPKSEASSHFKEHEIPKENLNTQDKSEVKKHHFSLGNYSNDYTTTAADSFVTHEKSSNHQTKATPSSHISFGDDKVKMTSTGHSEFMAKQVAKLSKADMDKIKENHRKAHFHVGTYEATYSTTNKEYRASSASNPQRFIPDSTPHVVFGSYKPIMKTEKQENYIKLEYSMQLDEKNGGEMRKSHLYMGKEKPVRISTSVDSFQGKQLNDKSKPPEKDYSTNISLGSAIPKWQSSYTTNYSNRSYTPYSKSRPNNNSNILFGTWNDAAPNPNFPNNPGKTPVSYRKTTAQDSFQSHGPLTPQSRTSPHSKNNSLSLGDFKNKFETSYKRYGESSGRPSQIDKETLKNITACHFTYGSYVNDGKSKFQYDFKAPGSLPQKYDISSNENRKSHLNFGEKQEKWESTYMKTFKK</sequence>
<dbReference type="Proteomes" id="UP000187209">
    <property type="component" value="Unassembled WGS sequence"/>
</dbReference>